<dbReference type="AlphaFoldDB" id="A0A124E9B1"/>
<feature type="compositionally biased region" description="Polar residues" evidence="1">
    <location>
        <begin position="16"/>
        <end position="67"/>
    </location>
</feature>
<organism evidence="2">
    <name type="scientific">Gigantidas platifrons</name>
    <dbReference type="NCBI Taxonomy" id="2830794"/>
    <lineage>
        <taxon>Eukaryota</taxon>
        <taxon>Metazoa</taxon>
        <taxon>Spiralia</taxon>
        <taxon>Lophotrochozoa</taxon>
        <taxon>Mollusca</taxon>
        <taxon>Bivalvia</taxon>
        <taxon>Autobranchia</taxon>
        <taxon>Pteriomorphia</taxon>
        <taxon>Mytilida</taxon>
        <taxon>Mytiloidea</taxon>
        <taxon>Mytilidae</taxon>
        <taxon>Bathymodiolinae</taxon>
        <taxon>Gigantidas</taxon>
    </lineage>
</organism>
<evidence type="ECO:0000313" key="2">
    <source>
        <dbReference type="EMBL" id="JAP63233.1"/>
    </source>
</evidence>
<evidence type="ECO:0000256" key="1">
    <source>
        <dbReference type="SAM" id="MobiDB-lite"/>
    </source>
</evidence>
<name>A0A124E9B1_9BIVA</name>
<feature type="non-terminal residue" evidence="2">
    <location>
        <position position="1"/>
    </location>
</feature>
<feature type="non-terminal residue" evidence="2">
    <location>
        <position position="90"/>
    </location>
</feature>
<sequence length="90" mass="9402">KIASGQSPSGVAGVMNPQTQPNGNSAIQSSNHNFGQGNSLFGSGTRSSFGNSRGTQSSFGNSRNNPLYVTTTQSFITPGFTDMASWMYMG</sequence>
<reference evidence="2" key="1">
    <citation type="submission" date="2014-11" db="EMBL/GenBank/DDBJ databases">
        <title>Direct Submission.</title>
        <authorList>
            <person name="Sun J."/>
            <person name="Qian P.-Y."/>
            <person name="Qiu J.-W."/>
        </authorList>
    </citation>
    <scope>NUCLEOTIDE SEQUENCE</scope>
</reference>
<feature type="region of interest" description="Disordered" evidence="1">
    <location>
        <begin position="1"/>
        <end position="67"/>
    </location>
</feature>
<proteinExistence type="predicted"/>
<accession>A0A124E9B1</accession>
<dbReference type="EMBL" id="GBXK01000011">
    <property type="protein sequence ID" value="JAP63233.1"/>
    <property type="molecule type" value="Transcribed_RNA"/>
</dbReference>
<protein>
    <submittedName>
        <fullName evidence="2">BAPSP-5</fullName>
    </submittedName>
</protein>